<dbReference type="EMBL" id="BJTZ01000029">
    <property type="protein sequence ID" value="GEK15378.1"/>
    <property type="molecule type" value="Genomic_DNA"/>
</dbReference>
<protein>
    <submittedName>
        <fullName evidence="1">Uncharacterized protein</fullName>
    </submittedName>
</protein>
<evidence type="ECO:0000313" key="2">
    <source>
        <dbReference type="Proteomes" id="UP000321787"/>
    </source>
</evidence>
<dbReference type="Proteomes" id="UP000321787">
    <property type="component" value="Unassembled WGS sequence"/>
</dbReference>
<evidence type="ECO:0000313" key="1">
    <source>
        <dbReference type="EMBL" id="GEK15378.1"/>
    </source>
</evidence>
<dbReference type="AlphaFoldDB" id="A0A510UL61"/>
<reference evidence="1 2" key="1">
    <citation type="submission" date="2019-07" db="EMBL/GenBank/DDBJ databases">
        <title>Whole genome shotgun sequence of Aliivibrio fischeri NBRC 101058.</title>
        <authorList>
            <person name="Hosoyama A."/>
            <person name="Uohara A."/>
            <person name="Ohji S."/>
            <person name="Ichikawa N."/>
        </authorList>
    </citation>
    <scope>NUCLEOTIDE SEQUENCE [LARGE SCALE GENOMIC DNA]</scope>
    <source>
        <strain evidence="1 2">NBRC 101058</strain>
    </source>
</reference>
<organism evidence="1 2">
    <name type="scientific">Aliivibrio fischeri</name>
    <name type="common">Vibrio fischeri</name>
    <dbReference type="NCBI Taxonomy" id="668"/>
    <lineage>
        <taxon>Bacteria</taxon>
        <taxon>Pseudomonadati</taxon>
        <taxon>Pseudomonadota</taxon>
        <taxon>Gammaproteobacteria</taxon>
        <taxon>Vibrionales</taxon>
        <taxon>Vibrionaceae</taxon>
        <taxon>Aliivibrio</taxon>
    </lineage>
</organism>
<name>A0A510UL61_ALIFS</name>
<gene>
    <name evidence="1" type="ORF">AFI02nite_34140</name>
</gene>
<sequence length="70" mass="8179">MTNFHFQPVSVQNDHHYATQWRSTALDTRLQTRLILRSPTPLTLPETLSSAEINRLREQGVTLSNEFRTR</sequence>
<comment type="caution">
    <text evidence="1">The sequence shown here is derived from an EMBL/GenBank/DDBJ whole genome shotgun (WGS) entry which is preliminary data.</text>
</comment>
<dbReference type="RefSeq" id="WP_146865881.1">
    <property type="nucleotide sequence ID" value="NZ_BJTZ01000029.1"/>
</dbReference>
<accession>A0A510UL61</accession>
<proteinExistence type="predicted"/>